<feature type="transmembrane region" description="Helical" evidence="7">
    <location>
        <begin position="36"/>
        <end position="53"/>
    </location>
</feature>
<dbReference type="AlphaFoldDB" id="J9FA03"/>
<accession>J9FA03</accession>
<comment type="caution">
    <text evidence="8">The sequence shown here is derived from an EMBL/GenBank/DDBJ whole genome shotgun (WGS) entry which is preliminary data.</text>
</comment>
<feature type="transmembrane region" description="Helical" evidence="7">
    <location>
        <begin position="73"/>
        <end position="93"/>
    </location>
</feature>
<evidence type="ECO:0000256" key="7">
    <source>
        <dbReference type="SAM" id="Phobius"/>
    </source>
</evidence>
<name>J9FA03_9ZZZZ</name>
<dbReference type="PANTHER" id="PTHR22926:SF3">
    <property type="entry name" value="UNDECAPRENYL-PHOSPHATE ALPHA-N-ACETYLGLUCOSAMINYL 1-PHOSPHATE TRANSFERASE"/>
    <property type="match status" value="1"/>
</dbReference>
<dbReference type="GO" id="GO:0016780">
    <property type="term" value="F:phosphotransferase activity, for other substituted phosphate groups"/>
    <property type="evidence" value="ECO:0007669"/>
    <property type="project" value="InterPro"/>
</dbReference>
<evidence type="ECO:0000256" key="2">
    <source>
        <dbReference type="ARBA" id="ARBA00022475"/>
    </source>
</evidence>
<keyword evidence="5 7" id="KW-1133">Transmembrane helix</keyword>
<protein>
    <submittedName>
        <fullName evidence="8">Membrane protein</fullName>
    </submittedName>
</protein>
<keyword evidence="3" id="KW-0808">Transferase</keyword>
<evidence type="ECO:0000256" key="4">
    <source>
        <dbReference type="ARBA" id="ARBA00022692"/>
    </source>
</evidence>
<evidence type="ECO:0000313" key="8">
    <source>
        <dbReference type="EMBL" id="EJW91273.1"/>
    </source>
</evidence>
<feature type="transmembrane region" description="Helical" evidence="7">
    <location>
        <begin position="6"/>
        <end position="24"/>
    </location>
</feature>
<dbReference type="EMBL" id="AMCI01008286">
    <property type="protein sequence ID" value="EJW91273.1"/>
    <property type="molecule type" value="Genomic_DNA"/>
</dbReference>
<reference evidence="8" key="1">
    <citation type="journal article" date="2012" name="PLoS ONE">
        <title>Gene sets for utilization of primary and secondary nutrition supplies in the distal gut of endangered iberian lynx.</title>
        <authorList>
            <person name="Alcaide M."/>
            <person name="Messina E."/>
            <person name="Richter M."/>
            <person name="Bargiela R."/>
            <person name="Peplies J."/>
            <person name="Huws S.A."/>
            <person name="Newbold C.J."/>
            <person name="Golyshin P.N."/>
            <person name="Simon M.A."/>
            <person name="Lopez G."/>
            <person name="Yakimov M.M."/>
            <person name="Ferrer M."/>
        </authorList>
    </citation>
    <scope>NUCLEOTIDE SEQUENCE</scope>
</reference>
<evidence type="ECO:0000256" key="6">
    <source>
        <dbReference type="ARBA" id="ARBA00023136"/>
    </source>
</evidence>
<keyword evidence="4 7" id="KW-0812">Transmembrane</keyword>
<gene>
    <name evidence="8" type="ORF">EVA_20620</name>
</gene>
<evidence type="ECO:0000256" key="5">
    <source>
        <dbReference type="ARBA" id="ARBA00022989"/>
    </source>
</evidence>
<keyword evidence="6 7" id="KW-0472">Membrane</keyword>
<dbReference type="GO" id="GO:0005886">
    <property type="term" value="C:plasma membrane"/>
    <property type="evidence" value="ECO:0007669"/>
    <property type="project" value="UniProtKB-SubCell"/>
</dbReference>
<evidence type="ECO:0000256" key="3">
    <source>
        <dbReference type="ARBA" id="ARBA00022679"/>
    </source>
</evidence>
<evidence type="ECO:0000256" key="1">
    <source>
        <dbReference type="ARBA" id="ARBA00004651"/>
    </source>
</evidence>
<dbReference type="GO" id="GO:0044038">
    <property type="term" value="P:cell wall macromolecule biosynthetic process"/>
    <property type="evidence" value="ECO:0007669"/>
    <property type="project" value="TreeGrafter"/>
</dbReference>
<dbReference type="PANTHER" id="PTHR22926">
    <property type="entry name" value="PHOSPHO-N-ACETYLMURAMOYL-PENTAPEPTIDE-TRANSFERASE"/>
    <property type="match status" value="1"/>
</dbReference>
<sequence>MGGLCFILGTTIAVGIAFVLLLHSGPEYTTGPESRALFIAMFSAFGFGAIGFIDDFIKVVCKRNLGLRPWQKIAGQLAVTTVMLFALHINGTLTT</sequence>
<feature type="non-terminal residue" evidence="8">
    <location>
        <position position="95"/>
    </location>
</feature>
<dbReference type="GO" id="GO:0071555">
    <property type="term" value="P:cell wall organization"/>
    <property type="evidence" value="ECO:0007669"/>
    <property type="project" value="TreeGrafter"/>
</dbReference>
<organism evidence="8">
    <name type="scientific">gut metagenome</name>
    <dbReference type="NCBI Taxonomy" id="749906"/>
    <lineage>
        <taxon>unclassified sequences</taxon>
        <taxon>metagenomes</taxon>
        <taxon>organismal metagenomes</taxon>
    </lineage>
</organism>
<proteinExistence type="predicted"/>
<comment type="subcellular location">
    <subcellularLocation>
        <location evidence="1">Cell membrane</location>
        <topology evidence="1">Multi-pass membrane protein</topology>
    </subcellularLocation>
</comment>
<keyword evidence="2" id="KW-1003">Cell membrane</keyword>
<dbReference type="InterPro" id="IPR000715">
    <property type="entry name" value="Glycosyl_transferase_4"/>
</dbReference>